<name>A0ABR3Y1L6_9PEZI</name>
<keyword evidence="3" id="KW-1185">Reference proteome</keyword>
<evidence type="ECO:0000256" key="1">
    <source>
        <dbReference type="SAM" id="MobiDB-lite"/>
    </source>
</evidence>
<proteinExistence type="predicted"/>
<evidence type="ECO:0000313" key="3">
    <source>
        <dbReference type="Proteomes" id="UP001583177"/>
    </source>
</evidence>
<dbReference type="Proteomes" id="UP001583177">
    <property type="component" value="Unassembled WGS sequence"/>
</dbReference>
<organism evidence="2 3">
    <name type="scientific">Diaporthe australafricana</name>
    <dbReference type="NCBI Taxonomy" id="127596"/>
    <lineage>
        <taxon>Eukaryota</taxon>
        <taxon>Fungi</taxon>
        <taxon>Dikarya</taxon>
        <taxon>Ascomycota</taxon>
        <taxon>Pezizomycotina</taxon>
        <taxon>Sordariomycetes</taxon>
        <taxon>Sordariomycetidae</taxon>
        <taxon>Diaporthales</taxon>
        <taxon>Diaporthaceae</taxon>
        <taxon>Diaporthe</taxon>
    </lineage>
</organism>
<feature type="region of interest" description="Disordered" evidence="1">
    <location>
        <begin position="1"/>
        <end position="104"/>
    </location>
</feature>
<evidence type="ECO:0000313" key="2">
    <source>
        <dbReference type="EMBL" id="KAL1882182.1"/>
    </source>
</evidence>
<comment type="caution">
    <text evidence="2">The sequence shown here is derived from an EMBL/GenBank/DDBJ whole genome shotgun (WGS) entry which is preliminary data.</text>
</comment>
<protein>
    <submittedName>
        <fullName evidence="2">Uncharacterized protein</fullName>
    </submittedName>
</protein>
<feature type="compositionally biased region" description="Basic and acidic residues" evidence="1">
    <location>
        <begin position="36"/>
        <end position="58"/>
    </location>
</feature>
<reference evidence="2 3" key="1">
    <citation type="journal article" date="2024" name="IMA Fungus">
        <title>IMA Genome - F19 : A genome assembly and annotation guide to empower mycologists, including annotated draft genome sequences of Ceratocystis pirilliformis, Diaporthe australafricana, Fusarium ophioides, Paecilomyces lecythidis, and Sporothrix stenoceras.</title>
        <authorList>
            <person name="Aylward J."/>
            <person name="Wilson A.M."/>
            <person name="Visagie C.M."/>
            <person name="Spraker J."/>
            <person name="Barnes I."/>
            <person name="Buitendag C."/>
            <person name="Ceriani C."/>
            <person name="Del Mar Angel L."/>
            <person name="du Plessis D."/>
            <person name="Fuchs T."/>
            <person name="Gasser K."/>
            <person name="Kramer D."/>
            <person name="Li W."/>
            <person name="Munsamy K."/>
            <person name="Piso A."/>
            <person name="Price J.L."/>
            <person name="Sonnekus B."/>
            <person name="Thomas C."/>
            <person name="van der Nest A."/>
            <person name="van Dijk A."/>
            <person name="van Heerden A."/>
            <person name="van Vuuren N."/>
            <person name="Yilmaz N."/>
            <person name="Duong T.A."/>
            <person name="van der Merwe N.A."/>
            <person name="Wingfield M.J."/>
            <person name="Wingfield B.D."/>
        </authorList>
    </citation>
    <scope>NUCLEOTIDE SEQUENCE [LARGE SCALE GENOMIC DNA]</scope>
    <source>
        <strain evidence="2 3">CMW 18300</strain>
    </source>
</reference>
<gene>
    <name evidence="2" type="ORF">Daus18300_000668</name>
</gene>
<sequence>MDSADGSTTPPLPPSESLEAQLPQKLSKSPPVSAQLERRHEEQGLEAEHGETEGKDASLDASPHQSRLPRPANSRTPEPRIITLSNPHTNAKHRPQANGHGHVSSLTHAAHLAPERSATPDTPGTARSIASFDWEDLEARFETALADANQHEHALMAEFEALVRYFNVWASAASAHDNERATKRLQTRTQYVQLREADLEKKKQYYQQVMQAFQSAMHLLSQS</sequence>
<accession>A0ABR3Y1L6</accession>
<dbReference type="EMBL" id="JAWRVE010000004">
    <property type="protein sequence ID" value="KAL1882182.1"/>
    <property type="molecule type" value="Genomic_DNA"/>
</dbReference>